<dbReference type="AlphaFoldDB" id="A0A2A4XC50"/>
<dbReference type="SUPFAM" id="SSF46785">
    <property type="entry name" value="Winged helix' DNA-binding domain"/>
    <property type="match status" value="1"/>
</dbReference>
<dbReference type="Pfam" id="PF03965">
    <property type="entry name" value="Penicillinase_R"/>
    <property type="match status" value="1"/>
</dbReference>
<comment type="caution">
    <text evidence="5">The sequence shown here is derived from an EMBL/GenBank/DDBJ whole genome shotgun (WGS) entry which is preliminary data.</text>
</comment>
<dbReference type="GO" id="GO:0003677">
    <property type="term" value="F:DNA binding"/>
    <property type="evidence" value="ECO:0007669"/>
    <property type="project" value="UniProtKB-KW"/>
</dbReference>
<evidence type="ECO:0000256" key="3">
    <source>
        <dbReference type="ARBA" id="ARBA00023125"/>
    </source>
</evidence>
<gene>
    <name evidence="5" type="ORF">COB20_03335</name>
</gene>
<protein>
    <submittedName>
        <fullName evidence="5">CopY family transcriptional regulator</fullName>
    </submittedName>
</protein>
<proteinExistence type="inferred from homology"/>
<accession>A0A2A4XC50</accession>
<name>A0A2A4XC50_9GAMM</name>
<comment type="similarity">
    <text evidence="1">Belongs to the BlaI transcriptional regulatory family.</text>
</comment>
<dbReference type="InterPro" id="IPR036390">
    <property type="entry name" value="WH_DNA-bd_sf"/>
</dbReference>
<evidence type="ECO:0000313" key="6">
    <source>
        <dbReference type="Proteomes" id="UP000218767"/>
    </source>
</evidence>
<evidence type="ECO:0000313" key="5">
    <source>
        <dbReference type="EMBL" id="PCI80232.1"/>
    </source>
</evidence>
<dbReference type="GO" id="GO:0045892">
    <property type="term" value="P:negative regulation of DNA-templated transcription"/>
    <property type="evidence" value="ECO:0007669"/>
    <property type="project" value="InterPro"/>
</dbReference>
<dbReference type="PIRSF" id="PIRSF019455">
    <property type="entry name" value="CopR_AtkY"/>
    <property type="match status" value="1"/>
</dbReference>
<dbReference type="InterPro" id="IPR005650">
    <property type="entry name" value="BlaI_family"/>
</dbReference>
<keyword evidence="4" id="KW-0804">Transcription</keyword>
<keyword evidence="3" id="KW-0238">DNA-binding</keyword>
<evidence type="ECO:0000256" key="1">
    <source>
        <dbReference type="ARBA" id="ARBA00011046"/>
    </source>
</evidence>
<evidence type="ECO:0000256" key="4">
    <source>
        <dbReference type="ARBA" id="ARBA00023163"/>
    </source>
</evidence>
<reference evidence="6" key="1">
    <citation type="submission" date="2017-08" db="EMBL/GenBank/DDBJ databases">
        <title>A dynamic microbial community with high functional redundancy inhabits the cold, oxic subseafloor aquifer.</title>
        <authorList>
            <person name="Tully B.J."/>
            <person name="Wheat C.G."/>
            <person name="Glazer B.T."/>
            <person name="Huber J.A."/>
        </authorList>
    </citation>
    <scope>NUCLEOTIDE SEQUENCE [LARGE SCALE GENOMIC DNA]</scope>
</reference>
<dbReference type="EMBL" id="NVUL01000011">
    <property type="protein sequence ID" value="PCI80232.1"/>
    <property type="molecule type" value="Genomic_DNA"/>
</dbReference>
<sequence length="132" mass="15110">MTKASKLSRRERQMMDIIYRLGEASAKEVMENLEDPPSYSSVRTLLRKLLEKGHVDHRESGLKYVYYPLVERKVASKSALSNLVKTFFSGSPLQAVNSLLDMDSNEISDEELEHLQALILEKKKANKNRAKK</sequence>
<dbReference type="InterPro" id="IPR036388">
    <property type="entry name" value="WH-like_DNA-bd_sf"/>
</dbReference>
<organism evidence="5 6">
    <name type="scientific">SAR86 cluster bacterium</name>
    <dbReference type="NCBI Taxonomy" id="2030880"/>
    <lineage>
        <taxon>Bacteria</taxon>
        <taxon>Pseudomonadati</taxon>
        <taxon>Pseudomonadota</taxon>
        <taxon>Gammaproteobacteria</taxon>
        <taxon>SAR86 cluster</taxon>
    </lineage>
</organism>
<dbReference type="Proteomes" id="UP000218767">
    <property type="component" value="Unassembled WGS sequence"/>
</dbReference>
<dbReference type="Gene3D" id="1.10.10.10">
    <property type="entry name" value="Winged helix-like DNA-binding domain superfamily/Winged helix DNA-binding domain"/>
    <property type="match status" value="1"/>
</dbReference>
<evidence type="ECO:0000256" key="2">
    <source>
        <dbReference type="ARBA" id="ARBA00023015"/>
    </source>
</evidence>
<keyword evidence="2" id="KW-0805">Transcription regulation</keyword>